<feature type="repeat" description="TPR" evidence="1">
    <location>
        <begin position="294"/>
        <end position="327"/>
    </location>
</feature>
<dbReference type="Pfam" id="PF13432">
    <property type="entry name" value="TPR_16"/>
    <property type="match status" value="2"/>
</dbReference>
<evidence type="ECO:0008006" key="5">
    <source>
        <dbReference type="Google" id="ProtNLM"/>
    </source>
</evidence>
<dbReference type="Proteomes" id="UP000007590">
    <property type="component" value="Chromosome"/>
</dbReference>
<dbReference type="HOGENOM" id="CLU_011828_0_0_10"/>
<dbReference type="SUPFAM" id="SSF81901">
    <property type="entry name" value="HCP-like"/>
    <property type="match status" value="2"/>
</dbReference>
<dbReference type="PANTHER" id="PTHR37423">
    <property type="entry name" value="SOLUBLE LYTIC MUREIN TRANSGLYCOSYLASE-RELATED"/>
    <property type="match status" value="1"/>
</dbReference>
<dbReference type="AlphaFoldDB" id="H8KY62"/>
<evidence type="ECO:0000256" key="1">
    <source>
        <dbReference type="PROSITE-ProRule" id="PRU00339"/>
    </source>
</evidence>
<dbReference type="InterPro" id="IPR019734">
    <property type="entry name" value="TPR_rpt"/>
</dbReference>
<evidence type="ECO:0000313" key="3">
    <source>
        <dbReference type="EMBL" id="AFD05800.1"/>
    </source>
</evidence>
<evidence type="ECO:0000256" key="2">
    <source>
        <dbReference type="SAM" id="SignalP"/>
    </source>
</evidence>
<dbReference type="SMART" id="SM00028">
    <property type="entry name" value="TPR"/>
    <property type="match status" value="11"/>
</dbReference>
<dbReference type="Gene3D" id="1.25.40.10">
    <property type="entry name" value="Tetratricopeptide repeat domain"/>
    <property type="match status" value="8"/>
</dbReference>
<dbReference type="OrthoDB" id="9814448at2"/>
<evidence type="ECO:0000313" key="4">
    <source>
        <dbReference type="Proteomes" id="UP000007590"/>
    </source>
</evidence>
<dbReference type="KEGG" id="scn:Solca_0675"/>
<feature type="repeat" description="TPR" evidence="1">
    <location>
        <begin position="114"/>
        <end position="147"/>
    </location>
</feature>
<protein>
    <recommendedName>
        <fullName evidence="5">Tetratricopeptide repeat protein</fullName>
    </recommendedName>
</protein>
<feature type="repeat" description="TPR" evidence="1">
    <location>
        <begin position="664"/>
        <end position="697"/>
    </location>
</feature>
<organism evidence="3 4">
    <name type="scientific">Solitalea canadensis (strain ATCC 29591 / DSM 3403 / JCM 21819 / LMG 8368 / NBRC 15130 / NCIMB 12057 / USAM 9D)</name>
    <name type="common">Flexibacter canadensis</name>
    <dbReference type="NCBI Taxonomy" id="929556"/>
    <lineage>
        <taxon>Bacteria</taxon>
        <taxon>Pseudomonadati</taxon>
        <taxon>Bacteroidota</taxon>
        <taxon>Sphingobacteriia</taxon>
        <taxon>Sphingobacteriales</taxon>
        <taxon>Sphingobacteriaceae</taxon>
        <taxon>Solitalea</taxon>
    </lineage>
</organism>
<gene>
    <name evidence="3" type="ordered locus">Solca_0675</name>
</gene>
<keyword evidence="4" id="KW-1185">Reference proteome</keyword>
<keyword evidence="2" id="KW-0732">Signal</keyword>
<feature type="signal peptide" evidence="2">
    <location>
        <begin position="1"/>
        <end position="24"/>
    </location>
</feature>
<feature type="chain" id="PRO_5003615458" description="Tetratricopeptide repeat protein" evidence="2">
    <location>
        <begin position="25"/>
        <end position="1011"/>
    </location>
</feature>
<sequence>MIKKSVLFALSISFFFTASTYAQATAEYTVNDTYRKALELFDSQKFASANELFRQVYTDPVSTNNNIYDPSANSTTKVNAEYYAAVCALELNNKNAESELLSFIKTYPTHPKSKTAKFQIGRVYFKNENYSEALKWFSEVEEIDLNTTDQVEYNFKTAYCYFIQKDYNKARANFAKVKDGNNKYSEDATYYFAHIAYINKDYTTALNHLNKIKNSAKYAEIYQYYTAQIFLINEKYDDVISFTEPILAKGTTKYKSQLHKIVGSAYFNKKNYPIAQRNFDTYLTDKSAIADQTSQDTYQIGYTYYQNKEYDKAITQLERLIDTDDVYAQYGMLTLGNSFLAKQNKLNARAAFQRGAKLTYHEGVREDCLLNYAKLAYETNFAQQGLSGTREFVSKYPRSKNIDEAKTLLGEILLSSKNYKEALETLESVKKRKENTDLLYQKVAYYRGVEVFNARDFAYASELFEKSLNNPVDGKIEMQSLFWKAESLFELQKYDDAINTYEDFLSYPGVAGLPIYKFSYYNLGYAYFQKENYTKAAEYFERYVNSSTADKKMAMDAILRIGDCNFVSKSYDKALAQYNKVIIAGAAGADYAIFQKAMIQGVQNKLNEKIYSLKSLQELYPNSSYLDDGVYEMAYANFVANNFEQAKNGFNDLIRRFPNSSYVPKAMLNIGLVYFNTNDDNNALAAYKAVVAKYPNTAEAKEAVLAIKNIYVDKGNSAEFLAYAKNTPGAAISASAQDSISFEAANNLYLKGKCDESIPAFGTYIGEFENGYFINEAHFYRAECLMKQKRNDEALPDYQYILTKSNNKFTEKSLYNASKIYLDKKDYESAKPYLLRLESADFRANYGYAVVGLMRVNNAEENADSTLYYANKVINFDKMPLEEINAANLFSAKAYLAKGDTATATKSLANVSTSTKSVNAAEAKYLTALLQYTKGQYKQSQKTCFEVIDNLSNHDYWVAKSFLLLADNYYKQGDTFQAKSTLQSIIDNYETDDDIIPTAKDKLAKINRSSK</sequence>
<feature type="repeat" description="TPR" evidence="1">
    <location>
        <begin position="517"/>
        <end position="550"/>
    </location>
</feature>
<dbReference type="SUPFAM" id="SSF48452">
    <property type="entry name" value="TPR-like"/>
    <property type="match status" value="4"/>
</dbReference>
<dbReference type="STRING" id="929556.Solca_0675"/>
<dbReference type="RefSeq" id="WP_014679028.1">
    <property type="nucleotide sequence ID" value="NC_017770.1"/>
</dbReference>
<dbReference type="eggNOG" id="COG1729">
    <property type="taxonomic scope" value="Bacteria"/>
</dbReference>
<dbReference type="InterPro" id="IPR011990">
    <property type="entry name" value="TPR-like_helical_dom_sf"/>
</dbReference>
<keyword evidence="1" id="KW-0802">TPR repeat</keyword>
<accession>H8KY62</accession>
<proteinExistence type="predicted"/>
<dbReference type="PROSITE" id="PS50005">
    <property type="entry name" value="TPR"/>
    <property type="match status" value="4"/>
</dbReference>
<dbReference type="Pfam" id="PF13181">
    <property type="entry name" value="TPR_8"/>
    <property type="match status" value="2"/>
</dbReference>
<dbReference type="EMBL" id="CP003349">
    <property type="protein sequence ID" value="AFD05800.1"/>
    <property type="molecule type" value="Genomic_DNA"/>
</dbReference>
<dbReference type="Pfam" id="PF13174">
    <property type="entry name" value="TPR_6"/>
    <property type="match status" value="4"/>
</dbReference>
<dbReference type="PANTHER" id="PTHR37423:SF6">
    <property type="entry name" value="CELL DIVISION COORDINATOR CPOB"/>
    <property type="match status" value="1"/>
</dbReference>
<reference evidence="3" key="1">
    <citation type="submission" date="2012-02" db="EMBL/GenBank/DDBJ databases">
        <title>The complete genome of Solitalea canadensis DSM 3403.</title>
        <authorList>
            <consortium name="US DOE Joint Genome Institute (JGI-PGF)"/>
            <person name="Lucas S."/>
            <person name="Copeland A."/>
            <person name="Lapidus A."/>
            <person name="Glavina del Rio T."/>
            <person name="Dalin E."/>
            <person name="Tice H."/>
            <person name="Bruce D."/>
            <person name="Goodwin L."/>
            <person name="Pitluck S."/>
            <person name="Peters L."/>
            <person name="Ovchinnikova G."/>
            <person name="Lu M."/>
            <person name="Kyrpides N."/>
            <person name="Mavromatis K."/>
            <person name="Ivanova N."/>
            <person name="Brettin T."/>
            <person name="Detter J.C."/>
            <person name="Han C."/>
            <person name="Larimer F."/>
            <person name="Land M."/>
            <person name="Hauser L."/>
            <person name="Markowitz V."/>
            <person name="Cheng J.-F."/>
            <person name="Hugenholtz P."/>
            <person name="Woyke T."/>
            <person name="Wu D."/>
            <person name="Spring S."/>
            <person name="Schroeder M."/>
            <person name="Kopitz M."/>
            <person name="Brambilla E."/>
            <person name="Klenk H.-P."/>
            <person name="Eisen J.A."/>
        </authorList>
    </citation>
    <scope>NUCLEOTIDE SEQUENCE</scope>
    <source>
        <strain evidence="3">DSM 3403</strain>
    </source>
</reference>
<name>H8KY62_SOLCM</name>
<dbReference type="eggNOG" id="COG0457">
    <property type="taxonomic scope" value="Bacteria"/>
</dbReference>